<reference evidence="2 3" key="1">
    <citation type="submission" date="2023-03" db="EMBL/GenBank/DDBJ databases">
        <title>Genome sequence of Lichtheimia ornata CBS 291.66.</title>
        <authorList>
            <person name="Mohabir J.T."/>
            <person name="Shea T.P."/>
            <person name="Kurbessoian T."/>
            <person name="Berby B."/>
            <person name="Fontaine J."/>
            <person name="Livny J."/>
            <person name="Gnirke A."/>
            <person name="Stajich J.E."/>
            <person name="Cuomo C.A."/>
        </authorList>
    </citation>
    <scope>NUCLEOTIDE SEQUENCE [LARGE SCALE GENOMIC DNA]</scope>
    <source>
        <strain evidence="2">CBS 291.66</strain>
    </source>
</reference>
<dbReference type="AlphaFoldDB" id="A0AAD7V1X8"/>
<dbReference type="InterPro" id="IPR043502">
    <property type="entry name" value="DNA/RNA_pol_sf"/>
</dbReference>
<evidence type="ECO:0000259" key="1">
    <source>
        <dbReference type="PROSITE" id="PS50878"/>
    </source>
</evidence>
<dbReference type="Pfam" id="PF00078">
    <property type="entry name" value="RVT_1"/>
    <property type="match status" value="1"/>
</dbReference>
<dbReference type="InterPro" id="IPR026960">
    <property type="entry name" value="RVT-Znf"/>
</dbReference>
<dbReference type="PROSITE" id="PS50878">
    <property type="entry name" value="RT_POL"/>
    <property type="match status" value="1"/>
</dbReference>
<dbReference type="RefSeq" id="XP_058341673.1">
    <property type="nucleotide sequence ID" value="XM_058487622.1"/>
</dbReference>
<dbReference type="EMBL" id="JARTCD010000037">
    <property type="protein sequence ID" value="KAJ8656760.1"/>
    <property type="molecule type" value="Genomic_DNA"/>
</dbReference>
<comment type="caution">
    <text evidence="2">The sequence shown here is derived from an EMBL/GenBank/DDBJ whole genome shotgun (WGS) entry which is preliminary data.</text>
</comment>
<organism evidence="2 3">
    <name type="scientific">Lichtheimia ornata</name>
    <dbReference type="NCBI Taxonomy" id="688661"/>
    <lineage>
        <taxon>Eukaryota</taxon>
        <taxon>Fungi</taxon>
        <taxon>Fungi incertae sedis</taxon>
        <taxon>Mucoromycota</taxon>
        <taxon>Mucoromycotina</taxon>
        <taxon>Mucoromycetes</taxon>
        <taxon>Mucorales</taxon>
        <taxon>Lichtheimiaceae</taxon>
        <taxon>Lichtheimia</taxon>
    </lineage>
</organism>
<sequence>MYPEINGMLSPPTAAPTYHRGNLHTTVDYVFCTHHLHSMISNAQQWHMSRAWTDHEMLTVDFRIHSMDTGPGCWRFNPLLLGQPPFDLLLQDTVKEYFTQLDDELIEMDPQACWDNLKAVLKETAIDYSFRHRHTTKQHFRTLQRRRHVIIQQHGTRDPRLPPLEKEIANIQERVTKQLLLRTATRWHEEGERNNKYFFKVLKQRQAATTIHHLRDPHTGELFTTMGGIMQHARHYYKDLYTPTEIDQAAVDKMLSSIPSSVQVTATQGDNLMRPFSWDELVRAIEHAPLGKSPGMDGLPFELLKHMQTWEPVIQLLLLVMNQALLHNLYPRSWLSTRMVLLFKKGDPRLLANWRPLSLINSDAKLFTKLLANRLQPIMHRLINPFQTGFLAKRLISDNGWVVQNLMHHVRRFSPSSPSVGVLLDQEKAYDRVHSDYLRQVMTRFGFPTQFIDSLLHLFFSTSISLSINGWLSSPVSQLRGLRQGDPISPLLFNLAFEPLIRTLMSDPLLLGSPLTNPSMTKWNHRIHFRTNLYTPHIPPIKVLAYADDLLVFLRTPTEWQYLLQHLTTYKLASNGKVNLNKTVVFPLSGEPNPSWQHMLHTINAQWHDRTSPTALTYLGYPLYHHDQHLDSFLSSLYTKLETHVHLLQQRTLSILGKATVANSLLLSRLWHVLRVCVVPKPWIQKCQTLIRKYVCNFFPYPSWSTCCLPRSQGGLGLVDIQDQHLALHHVYLQRVLHHSPSNPHPPFISSFLAHLFHLYTGQPCIYTLFLPSPPLIRLCSDFPHIQHLLQLSARLPEFPIDKLSLHDFLNIPFRNLTLALPESTTPLPTLKILVSNVYRWINRDRKLTIKYATRIRQAMARVLEAVEQGTMTLHPTLQTHTTADNPLSSNPPLPDLNSWCLPSKEYPASRSTTTTSAIAVTKVGPGQLRAYWRSKTSTTTIETTIAPYHWKRFWKLRMPHGSRTIWWRILHHHLSTTQHLHRLMPVKHPTPICQLCFGEVETSRHMFLDCPFKRVFWIDALVLIQAPSHVTPEMAWHAILLQPQQPTSFCFVYQDRLGLILQTIWAMHWQCLLQEIPWNHYSAYEYLDSLIARHPTLVPPIQLDTVEFILG</sequence>
<keyword evidence="3" id="KW-1185">Reference proteome</keyword>
<dbReference type="InterPro" id="IPR000477">
    <property type="entry name" value="RT_dom"/>
</dbReference>
<dbReference type="SUPFAM" id="SSF56672">
    <property type="entry name" value="DNA/RNA polymerases"/>
    <property type="match status" value="1"/>
</dbReference>
<evidence type="ECO:0000313" key="3">
    <source>
        <dbReference type="Proteomes" id="UP001234581"/>
    </source>
</evidence>
<evidence type="ECO:0000313" key="2">
    <source>
        <dbReference type="EMBL" id="KAJ8656760.1"/>
    </source>
</evidence>
<protein>
    <recommendedName>
        <fullName evidence="1">Reverse transcriptase domain-containing protein</fullName>
    </recommendedName>
</protein>
<accession>A0AAD7V1X8</accession>
<name>A0AAD7V1X8_9FUNG</name>
<gene>
    <name evidence="2" type="ORF">O0I10_007608</name>
</gene>
<feature type="domain" description="Reverse transcriptase" evidence="1">
    <location>
        <begin position="323"/>
        <end position="623"/>
    </location>
</feature>
<dbReference type="Pfam" id="PF13966">
    <property type="entry name" value="zf-RVT"/>
    <property type="match status" value="1"/>
</dbReference>
<dbReference type="PANTHER" id="PTHR19446">
    <property type="entry name" value="REVERSE TRANSCRIPTASES"/>
    <property type="match status" value="1"/>
</dbReference>
<dbReference type="Proteomes" id="UP001234581">
    <property type="component" value="Unassembled WGS sequence"/>
</dbReference>
<proteinExistence type="predicted"/>
<dbReference type="CDD" id="cd01650">
    <property type="entry name" value="RT_nLTR_like"/>
    <property type="match status" value="1"/>
</dbReference>
<dbReference type="GeneID" id="83215016"/>